<keyword evidence="6" id="KW-0812">Transmembrane</keyword>
<evidence type="ECO:0000313" key="21">
    <source>
        <dbReference type="Proteomes" id="UP000075714"/>
    </source>
</evidence>
<keyword evidence="7" id="KW-0479">Metal-binding</keyword>
<evidence type="ECO:0000256" key="6">
    <source>
        <dbReference type="ARBA" id="ARBA00022692"/>
    </source>
</evidence>
<keyword evidence="11" id="KW-0809">Transit peptide</keyword>
<protein>
    <recommendedName>
        <fullName evidence="15">phytol kinase</fullName>
        <ecNumber evidence="15">2.7.1.182</ecNumber>
    </recommendedName>
</protein>
<evidence type="ECO:0000256" key="9">
    <source>
        <dbReference type="ARBA" id="ARBA00022777"/>
    </source>
</evidence>
<feature type="domain" description="MYND-type" evidence="19">
    <location>
        <begin position="978"/>
        <end position="1025"/>
    </location>
</feature>
<evidence type="ECO:0000256" key="10">
    <source>
        <dbReference type="ARBA" id="ARBA00022833"/>
    </source>
</evidence>
<dbReference type="GO" id="GO:0008270">
    <property type="term" value="F:zinc ion binding"/>
    <property type="evidence" value="ECO:0007669"/>
    <property type="project" value="UniProtKB-KW"/>
</dbReference>
<organism evidence="20 21">
    <name type="scientific">Gonium pectorale</name>
    <name type="common">Green alga</name>
    <dbReference type="NCBI Taxonomy" id="33097"/>
    <lineage>
        <taxon>Eukaryota</taxon>
        <taxon>Viridiplantae</taxon>
        <taxon>Chlorophyta</taxon>
        <taxon>core chlorophytes</taxon>
        <taxon>Chlorophyceae</taxon>
        <taxon>CS clade</taxon>
        <taxon>Chlamydomonadales</taxon>
        <taxon>Volvocaceae</taxon>
        <taxon>Gonium</taxon>
    </lineage>
</organism>
<evidence type="ECO:0000256" key="13">
    <source>
        <dbReference type="ARBA" id="ARBA00023136"/>
    </source>
</evidence>
<feature type="region of interest" description="Disordered" evidence="18">
    <location>
        <begin position="787"/>
        <end position="810"/>
    </location>
</feature>
<proteinExistence type="inferred from homology"/>
<feature type="compositionally biased region" description="Basic and acidic residues" evidence="18">
    <location>
        <begin position="1080"/>
        <end position="1100"/>
    </location>
</feature>
<dbReference type="EMBL" id="LSYV01000038">
    <property type="protein sequence ID" value="KXZ47163.1"/>
    <property type="molecule type" value="Genomic_DNA"/>
</dbReference>
<evidence type="ECO:0000256" key="14">
    <source>
        <dbReference type="ARBA" id="ARBA00024015"/>
    </source>
</evidence>
<feature type="compositionally biased region" description="Low complexity" evidence="18">
    <location>
        <begin position="676"/>
        <end position="699"/>
    </location>
</feature>
<keyword evidence="8 17" id="KW-0863">Zinc-finger</keyword>
<keyword evidence="4" id="KW-0934">Plastid</keyword>
<dbReference type="STRING" id="33097.A0A150GBM4"/>
<feature type="compositionally biased region" description="Basic and acidic residues" evidence="18">
    <location>
        <begin position="1108"/>
        <end position="1128"/>
    </location>
</feature>
<evidence type="ECO:0000259" key="19">
    <source>
        <dbReference type="PROSITE" id="PS50865"/>
    </source>
</evidence>
<dbReference type="GO" id="GO:0010276">
    <property type="term" value="F:phytol kinase activity"/>
    <property type="evidence" value="ECO:0007669"/>
    <property type="project" value="UniProtKB-EC"/>
</dbReference>
<comment type="pathway">
    <text evidence="14">Cofactor biosynthesis; tocopherol biosynthesis.</text>
</comment>
<comment type="caution">
    <text evidence="20">The sequence shown here is derived from an EMBL/GenBank/DDBJ whole genome shotgun (WGS) entry which is preliminary data.</text>
</comment>
<feature type="region of interest" description="Disordered" evidence="18">
    <location>
        <begin position="873"/>
        <end position="951"/>
    </location>
</feature>
<evidence type="ECO:0000256" key="16">
    <source>
        <dbReference type="ARBA" id="ARBA00048889"/>
    </source>
</evidence>
<feature type="compositionally biased region" description="Gly residues" evidence="18">
    <location>
        <begin position="799"/>
        <end position="808"/>
    </location>
</feature>
<feature type="compositionally biased region" description="Low complexity" evidence="18">
    <location>
        <begin position="1"/>
        <end position="14"/>
    </location>
</feature>
<sequence>MASSSSSRRAAVGGRAAGGGRARNAEEGARADEAAAAELRAALQSLDEELDQLFTSAQHQHQNQQPGSDSSGPLASASAARLRRLGKALDAACKPQGAAAAILAWGPGRSALLRLLAETLRLPVRDWIAGLAAADGSARHLRASVARQTLGAVSEVVLDAIRAAGPAFRPAQPFLRTAVRAQALHAASRQLAELAQVLAPTAGGAAGGVAVLEAGHPGDKEAVVDAVTSLLDFTYVFLIALYYSLPPAVLKEPYVPPSAQPFVAEFAEALESSQVLEHAARVLLLVLVGAAHDGGGGGPVLPPDSVRAFRRFIDVHTRFTVLSVEYCRSADDATAALGAQLRSALCGRCVTHAALVLGMFTLTSADAGSSYGLDEIVRTPAVRAVAGEYHGAATAATAVTAGSDPPRPVKDTLLVMMMQLLASSAAVPRPPALPCRRAVFSMALRVGRLDVQSGLVAAALSTVAFEVAAFQLYPLHPIGGLSAAADTGAEVELWRLGVSALRQARLWAVERQLRSYCCVVKDTWRRAEQGIEEAADRCPLRLPPSPPRPLAAALPGGLLPCIEYLLRSAGRDPAGGSWQAFAVQELAEWLGGQLASLLAYGDECEAAALVATLGKLLRRALADPRVVEGVWDPQTNFWQAVLSAVSALISDFCDCYEPSRGSTPEPAGPLDPGPKPEAAAAGGVAEAVEGPPQPAFSPASQQLPSLLSFAACHWLPPLSRLAQAALASRPLLGGDGSGSGGSGGGVSGGSGSGGGGFAPKTATYLLYASLEWVPLLATCCAPPAARRPESVAPEVTGGSNEGDGSGGDGDWRALLLEEAAVVPLLGAAQECAQELEAAGMGEGPLPPLAELLVRCRDRLAVLRLAGTVAPAAAAPSAAGPSIGGASAGFEGADGRESGGGGGSGATGPRSVASRPSVVTEAAAEAEVKGPSVGEAEDGDADGSGEAPRVPEPAVDPALLRLAWAMPPPAAARRLLRTCANPGCSSLEGDSEAELRLTPCAGCGEAAYCCRDCWTAHWRAGHRAACARRRLEGAGTWARRWSREGLPGRNEGLPGCDEGLPGRDEGLPGRDEGLPGCDEGLPGRDEGLPGRDEGLPGRDEGLPGCDEGLPGRDEGLPGRDEGLPGRDEGLATLVTSPWLHQHEQTQ</sequence>
<name>A0A150GBM4_GONPE</name>
<comment type="catalytic activity">
    <reaction evidence="16">
        <text>phytol + CTP = phytyl phosphate + CDP + H(+)</text>
        <dbReference type="Rhea" id="RHEA:38055"/>
        <dbReference type="ChEBI" id="CHEBI:15378"/>
        <dbReference type="ChEBI" id="CHEBI:17327"/>
        <dbReference type="ChEBI" id="CHEBI:37563"/>
        <dbReference type="ChEBI" id="CHEBI:58069"/>
        <dbReference type="ChEBI" id="CHEBI:75483"/>
        <dbReference type="EC" id="2.7.1.182"/>
    </reaction>
</comment>
<dbReference type="OrthoDB" id="544200at2759"/>
<keyword evidence="3" id="KW-0150">Chloroplast</keyword>
<feature type="region of interest" description="Disordered" evidence="18">
    <location>
        <begin position="660"/>
        <end position="699"/>
    </location>
</feature>
<evidence type="ECO:0000256" key="2">
    <source>
        <dbReference type="ARBA" id="ARBA00010794"/>
    </source>
</evidence>
<feature type="compositionally biased region" description="Basic and acidic residues" evidence="18">
    <location>
        <begin position="1059"/>
        <end position="1072"/>
    </location>
</feature>
<evidence type="ECO:0000256" key="1">
    <source>
        <dbReference type="ARBA" id="ARBA00004508"/>
    </source>
</evidence>
<dbReference type="InterPro" id="IPR002893">
    <property type="entry name" value="Znf_MYND"/>
</dbReference>
<evidence type="ECO:0000256" key="12">
    <source>
        <dbReference type="ARBA" id="ARBA00022989"/>
    </source>
</evidence>
<gene>
    <name evidence="20" type="ORF">GPECTOR_37g169</name>
</gene>
<evidence type="ECO:0000256" key="18">
    <source>
        <dbReference type="SAM" id="MobiDB-lite"/>
    </source>
</evidence>
<feature type="region of interest" description="Disordered" evidence="18">
    <location>
        <begin position="1"/>
        <end position="33"/>
    </location>
</feature>
<keyword evidence="12" id="KW-1133">Transmembrane helix</keyword>
<feature type="region of interest" description="Disordered" evidence="18">
    <location>
        <begin position="57"/>
        <end position="77"/>
    </location>
</feature>
<dbReference type="GO" id="GO:0009507">
    <property type="term" value="C:chloroplast"/>
    <property type="evidence" value="ECO:0007669"/>
    <property type="project" value="UniProtKB-SubCell"/>
</dbReference>
<dbReference type="SUPFAM" id="SSF144232">
    <property type="entry name" value="HIT/MYND zinc finger-like"/>
    <property type="match status" value="1"/>
</dbReference>
<evidence type="ECO:0000256" key="3">
    <source>
        <dbReference type="ARBA" id="ARBA00022528"/>
    </source>
</evidence>
<dbReference type="GO" id="GO:0016020">
    <property type="term" value="C:membrane"/>
    <property type="evidence" value="ECO:0007669"/>
    <property type="project" value="UniProtKB-SubCell"/>
</dbReference>
<evidence type="ECO:0000256" key="11">
    <source>
        <dbReference type="ARBA" id="ARBA00022946"/>
    </source>
</evidence>
<evidence type="ECO:0000256" key="7">
    <source>
        <dbReference type="ARBA" id="ARBA00022723"/>
    </source>
</evidence>
<keyword evidence="13" id="KW-0472">Membrane</keyword>
<dbReference type="Pfam" id="PF01753">
    <property type="entry name" value="zf-MYND"/>
    <property type="match status" value="1"/>
</dbReference>
<dbReference type="InterPro" id="IPR039606">
    <property type="entry name" value="Phytol/farnesol_kinase"/>
</dbReference>
<dbReference type="AlphaFoldDB" id="A0A150GBM4"/>
<accession>A0A150GBM4</accession>
<feature type="compositionally biased region" description="Low complexity" evidence="18">
    <location>
        <begin position="66"/>
        <end position="77"/>
    </location>
</feature>
<evidence type="ECO:0000256" key="15">
    <source>
        <dbReference type="ARBA" id="ARBA00039024"/>
    </source>
</evidence>
<dbReference type="PROSITE" id="PS50865">
    <property type="entry name" value="ZF_MYND_2"/>
    <property type="match status" value="1"/>
</dbReference>
<feature type="region of interest" description="Disordered" evidence="18">
    <location>
        <begin position="1043"/>
        <end position="1145"/>
    </location>
</feature>
<dbReference type="EC" id="2.7.1.182" evidence="15"/>
<feature type="compositionally biased region" description="Basic and acidic residues" evidence="18">
    <location>
        <begin position="23"/>
        <end position="33"/>
    </location>
</feature>
<evidence type="ECO:0000313" key="20">
    <source>
        <dbReference type="EMBL" id="KXZ47163.1"/>
    </source>
</evidence>
<evidence type="ECO:0000256" key="17">
    <source>
        <dbReference type="PROSITE-ProRule" id="PRU00134"/>
    </source>
</evidence>
<keyword evidence="10" id="KW-0862">Zinc</keyword>
<evidence type="ECO:0000256" key="4">
    <source>
        <dbReference type="ARBA" id="ARBA00022640"/>
    </source>
</evidence>
<feature type="compositionally biased region" description="Pro residues" evidence="18">
    <location>
        <begin position="666"/>
        <end position="675"/>
    </location>
</feature>
<keyword evidence="5" id="KW-0808">Transferase</keyword>
<comment type="subcellular location">
    <subcellularLocation>
        <location evidence="1">Plastid</location>
        <location evidence="1">Chloroplast membrane</location>
        <topology evidence="1">Multi-pass membrane protein</topology>
    </subcellularLocation>
</comment>
<reference evidence="21" key="1">
    <citation type="journal article" date="2016" name="Nat. Commun.">
        <title>The Gonium pectorale genome demonstrates co-option of cell cycle regulation during the evolution of multicellularity.</title>
        <authorList>
            <person name="Hanschen E.R."/>
            <person name="Marriage T.N."/>
            <person name="Ferris P.J."/>
            <person name="Hamaji T."/>
            <person name="Toyoda A."/>
            <person name="Fujiyama A."/>
            <person name="Neme R."/>
            <person name="Noguchi H."/>
            <person name="Minakuchi Y."/>
            <person name="Suzuki M."/>
            <person name="Kawai-Toyooka H."/>
            <person name="Smith D.R."/>
            <person name="Sparks H."/>
            <person name="Anderson J."/>
            <person name="Bakaric R."/>
            <person name="Luria V."/>
            <person name="Karger A."/>
            <person name="Kirschner M.W."/>
            <person name="Durand P.M."/>
            <person name="Michod R.E."/>
            <person name="Nozaki H."/>
            <person name="Olson B.J."/>
        </authorList>
    </citation>
    <scope>NUCLEOTIDE SEQUENCE [LARGE SCALE GENOMIC DNA]</scope>
    <source>
        <strain evidence="21">NIES-2863</strain>
    </source>
</reference>
<dbReference type="PANTHER" id="PTHR32523:SF8">
    <property type="entry name" value="DOLICHOL KINASE"/>
    <property type="match status" value="1"/>
</dbReference>
<keyword evidence="9" id="KW-0418">Kinase</keyword>
<dbReference type="PANTHER" id="PTHR32523">
    <property type="entry name" value="PHYTOL KINASE 1, CHLOROPLASTIC"/>
    <property type="match status" value="1"/>
</dbReference>
<dbReference type="PROSITE" id="PS01360">
    <property type="entry name" value="ZF_MYND_1"/>
    <property type="match status" value="1"/>
</dbReference>
<evidence type="ECO:0000256" key="5">
    <source>
        <dbReference type="ARBA" id="ARBA00022679"/>
    </source>
</evidence>
<dbReference type="Gene3D" id="6.10.140.2220">
    <property type="match status" value="1"/>
</dbReference>
<keyword evidence="21" id="KW-1185">Reference proteome</keyword>
<dbReference type="Proteomes" id="UP000075714">
    <property type="component" value="Unassembled WGS sequence"/>
</dbReference>
<comment type="similarity">
    <text evidence="2">Belongs to the polyprenol kinase family.</text>
</comment>
<evidence type="ECO:0000256" key="8">
    <source>
        <dbReference type="ARBA" id="ARBA00022771"/>
    </source>
</evidence>